<reference evidence="2 3" key="1">
    <citation type="submission" date="2017-07" db="EMBL/GenBank/DDBJ databases">
        <authorList>
            <person name="Talla V."/>
            <person name="Backstrom N."/>
        </authorList>
    </citation>
    <scope>NUCLEOTIDE SEQUENCE [LARGE SCALE GENOMIC DNA]</scope>
</reference>
<keyword evidence="3" id="KW-1185">Reference proteome</keyword>
<evidence type="ECO:0000256" key="1">
    <source>
        <dbReference type="SAM" id="MobiDB-lite"/>
    </source>
</evidence>
<sequence length="119" mass="12870">MSSCSTRAIVPRTSVGEGRGAGRSRRLPRGADGDLRGPAGQIHLHALQRQAAAKRAYGRVVQRRPVHHVAGGSQAGHHHHLRLSAERRPQGSLRQVLCDVLPGGERRPVCDRSRAARTS</sequence>
<accession>A0A5E4QEF8</accession>
<proteinExistence type="predicted"/>
<feature type="region of interest" description="Disordered" evidence="1">
    <location>
        <begin position="69"/>
        <end position="93"/>
    </location>
</feature>
<gene>
    <name evidence="2" type="ORF">LSINAPIS_LOCUS7179</name>
</gene>
<dbReference type="AlphaFoldDB" id="A0A5E4QEF8"/>
<evidence type="ECO:0000313" key="3">
    <source>
        <dbReference type="Proteomes" id="UP000324832"/>
    </source>
</evidence>
<evidence type="ECO:0000313" key="2">
    <source>
        <dbReference type="EMBL" id="VVC95470.1"/>
    </source>
</evidence>
<dbReference type="EMBL" id="FZQP02002326">
    <property type="protein sequence ID" value="VVC95470.1"/>
    <property type="molecule type" value="Genomic_DNA"/>
</dbReference>
<dbReference type="Proteomes" id="UP000324832">
    <property type="component" value="Unassembled WGS sequence"/>
</dbReference>
<protein>
    <submittedName>
        <fullName evidence="2">Uncharacterized protein</fullName>
    </submittedName>
</protein>
<feature type="region of interest" description="Disordered" evidence="1">
    <location>
        <begin position="1"/>
        <end position="39"/>
    </location>
</feature>
<organism evidence="2 3">
    <name type="scientific">Leptidea sinapis</name>
    <dbReference type="NCBI Taxonomy" id="189913"/>
    <lineage>
        <taxon>Eukaryota</taxon>
        <taxon>Metazoa</taxon>
        <taxon>Ecdysozoa</taxon>
        <taxon>Arthropoda</taxon>
        <taxon>Hexapoda</taxon>
        <taxon>Insecta</taxon>
        <taxon>Pterygota</taxon>
        <taxon>Neoptera</taxon>
        <taxon>Endopterygota</taxon>
        <taxon>Lepidoptera</taxon>
        <taxon>Glossata</taxon>
        <taxon>Ditrysia</taxon>
        <taxon>Papilionoidea</taxon>
        <taxon>Pieridae</taxon>
        <taxon>Dismorphiinae</taxon>
        <taxon>Leptidea</taxon>
    </lineage>
</organism>
<name>A0A5E4QEF8_9NEOP</name>